<evidence type="ECO:0000256" key="6">
    <source>
        <dbReference type="ARBA" id="ARBA00022598"/>
    </source>
</evidence>
<keyword evidence="4" id="KW-0963">Cytoplasm</keyword>
<dbReference type="Gene3D" id="3.40.50.620">
    <property type="entry name" value="HUPs"/>
    <property type="match status" value="1"/>
</dbReference>
<dbReference type="Pfam" id="PF01588">
    <property type="entry name" value="tRNA_bind"/>
    <property type="match status" value="1"/>
</dbReference>
<comment type="catalytic activity">
    <reaction evidence="13">
        <text>tRNA(Met) + L-methionine + ATP = L-methionyl-tRNA(Met) + AMP + diphosphate</text>
        <dbReference type="Rhea" id="RHEA:13481"/>
        <dbReference type="Rhea" id="RHEA-COMP:9667"/>
        <dbReference type="Rhea" id="RHEA-COMP:9698"/>
        <dbReference type="ChEBI" id="CHEBI:30616"/>
        <dbReference type="ChEBI" id="CHEBI:33019"/>
        <dbReference type="ChEBI" id="CHEBI:57844"/>
        <dbReference type="ChEBI" id="CHEBI:78442"/>
        <dbReference type="ChEBI" id="CHEBI:78530"/>
        <dbReference type="ChEBI" id="CHEBI:456215"/>
        <dbReference type="EC" id="6.1.1.10"/>
    </reaction>
</comment>
<evidence type="ECO:0000313" key="18">
    <source>
        <dbReference type="EMBL" id="KAK9807550.1"/>
    </source>
</evidence>
<organism evidence="18 19">
    <name type="scientific">[Myrmecia] bisecta</name>
    <dbReference type="NCBI Taxonomy" id="41462"/>
    <lineage>
        <taxon>Eukaryota</taxon>
        <taxon>Viridiplantae</taxon>
        <taxon>Chlorophyta</taxon>
        <taxon>core chlorophytes</taxon>
        <taxon>Trebouxiophyceae</taxon>
        <taxon>Trebouxiales</taxon>
        <taxon>Trebouxiaceae</taxon>
        <taxon>Myrmecia</taxon>
    </lineage>
</organism>
<evidence type="ECO:0000259" key="17">
    <source>
        <dbReference type="PROSITE" id="PS50886"/>
    </source>
</evidence>
<dbReference type="SUPFAM" id="SSF50249">
    <property type="entry name" value="Nucleic acid-binding proteins"/>
    <property type="match status" value="1"/>
</dbReference>
<comment type="caution">
    <text evidence="18">The sequence shown here is derived from an EMBL/GenBank/DDBJ whole genome shotgun (WGS) entry which is preliminary data.</text>
</comment>
<keyword evidence="10 15" id="KW-0648">Protein biosynthesis</keyword>
<keyword evidence="6 15" id="KW-0436">Ligase</keyword>
<dbReference type="NCBIfam" id="TIGR00398">
    <property type="entry name" value="metG"/>
    <property type="match status" value="1"/>
</dbReference>
<protein>
    <recommendedName>
        <fullName evidence="3">methionine--tRNA ligase</fullName>
        <ecNumber evidence="3">6.1.1.10</ecNumber>
    </recommendedName>
    <alternativeName>
        <fullName evidence="12">Methionyl-tRNA synthetase</fullName>
    </alternativeName>
</protein>
<feature type="region of interest" description="Disordered" evidence="16">
    <location>
        <begin position="927"/>
        <end position="954"/>
    </location>
</feature>
<dbReference type="PANTHER" id="PTHR45765:SF1">
    <property type="entry name" value="METHIONINE--TRNA LIGASE, CYTOPLASMIC"/>
    <property type="match status" value="1"/>
</dbReference>
<reference evidence="18 19" key="1">
    <citation type="journal article" date="2024" name="Nat. Commun.">
        <title>Phylogenomics reveals the evolutionary origins of lichenization in chlorophyte algae.</title>
        <authorList>
            <person name="Puginier C."/>
            <person name="Libourel C."/>
            <person name="Otte J."/>
            <person name="Skaloud P."/>
            <person name="Haon M."/>
            <person name="Grisel S."/>
            <person name="Petersen M."/>
            <person name="Berrin J.G."/>
            <person name="Delaux P.M."/>
            <person name="Dal Grande F."/>
            <person name="Keller J."/>
        </authorList>
    </citation>
    <scope>NUCLEOTIDE SEQUENCE [LARGE SCALE GENOMIC DNA]</scope>
    <source>
        <strain evidence="18 19">SAG 2043</strain>
    </source>
</reference>
<evidence type="ECO:0000256" key="16">
    <source>
        <dbReference type="SAM" id="MobiDB-lite"/>
    </source>
</evidence>
<evidence type="ECO:0000256" key="14">
    <source>
        <dbReference type="PROSITE-ProRule" id="PRU00209"/>
    </source>
</evidence>
<evidence type="ECO:0000256" key="12">
    <source>
        <dbReference type="ARBA" id="ARBA00030904"/>
    </source>
</evidence>
<dbReference type="InterPro" id="IPR029038">
    <property type="entry name" value="MetRS_Zn"/>
</dbReference>
<evidence type="ECO:0000256" key="7">
    <source>
        <dbReference type="ARBA" id="ARBA00022741"/>
    </source>
</evidence>
<evidence type="ECO:0000256" key="8">
    <source>
        <dbReference type="ARBA" id="ARBA00022840"/>
    </source>
</evidence>
<dbReference type="GO" id="GO:0000049">
    <property type="term" value="F:tRNA binding"/>
    <property type="evidence" value="ECO:0007669"/>
    <property type="project" value="UniProtKB-UniRule"/>
</dbReference>
<keyword evidence="7 15" id="KW-0547">Nucleotide-binding</keyword>
<proteinExistence type="inferred from homology"/>
<keyword evidence="11 15" id="KW-0030">Aminoacyl-tRNA synthetase</keyword>
<comment type="subcellular location">
    <subcellularLocation>
        <location evidence="1">Cytoplasm</location>
    </subcellularLocation>
</comment>
<dbReference type="PRINTS" id="PR01041">
    <property type="entry name" value="TRNASYNTHMET"/>
</dbReference>
<dbReference type="EC" id="6.1.1.10" evidence="3"/>
<evidence type="ECO:0000256" key="1">
    <source>
        <dbReference type="ARBA" id="ARBA00004496"/>
    </source>
</evidence>
<dbReference type="Gene3D" id="1.10.730.10">
    <property type="entry name" value="Isoleucyl-tRNA Synthetase, Domain 1"/>
    <property type="match status" value="1"/>
</dbReference>
<dbReference type="GO" id="GO:0005524">
    <property type="term" value="F:ATP binding"/>
    <property type="evidence" value="ECO:0007669"/>
    <property type="project" value="UniProtKB-KW"/>
</dbReference>
<dbReference type="GO" id="GO:0005829">
    <property type="term" value="C:cytosol"/>
    <property type="evidence" value="ECO:0007669"/>
    <property type="project" value="TreeGrafter"/>
</dbReference>
<dbReference type="CDD" id="cd00814">
    <property type="entry name" value="MetRS_core"/>
    <property type="match status" value="1"/>
</dbReference>
<keyword evidence="9 14" id="KW-0694">RNA-binding</keyword>
<dbReference type="InterPro" id="IPR002547">
    <property type="entry name" value="tRNA-bd_dom"/>
</dbReference>
<evidence type="ECO:0000256" key="15">
    <source>
        <dbReference type="RuleBase" id="RU363039"/>
    </source>
</evidence>
<dbReference type="PROSITE" id="PS50886">
    <property type="entry name" value="TRBD"/>
    <property type="match status" value="1"/>
</dbReference>
<evidence type="ECO:0000313" key="19">
    <source>
        <dbReference type="Proteomes" id="UP001489004"/>
    </source>
</evidence>
<dbReference type="InterPro" id="IPR033911">
    <property type="entry name" value="MetRS_core"/>
</dbReference>
<dbReference type="SUPFAM" id="SSF52374">
    <property type="entry name" value="Nucleotidylyl transferase"/>
    <property type="match status" value="1"/>
</dbReference>
<dbReference type="Gene3D" id="2.20.28.20">
    <property type="entry name" value="Methionyl-tRNA synthetase, Zn-domain"/>
    <property type="match status" value="1"/>
</dbReference>
<gene>
    <name evidence="18" type="ORF">WJX72_002305</name>
</gene>
<dbReference type="GO" id="GO:0048608">
    <property type="term" value="P:reproductive structure development"/>
    <property type="evidence" value="ECO:0007669"/>
    <property type="project" value="UniProtKB-ARBA"/>
</dbReference>
<dbReference type="Gene3D" id="2.40.50.140">
    <property type="entry name" value="Nucleic acid-binding proteins"/>
    <property type="match status" value="1"/>
</dbReference>
<comment type="similarity">
    <text evidence="2 15">Belongs to the class-I aminoacyl-tRNA synthetase family.</text>
</comment>
<dbReference type="Pfam" id="PF19303">
    <property type="entry name" value="Anticodon_3"/>
    <property type="match status" value="1"/>
</dbReference>
<keyword evidence="8 15" id="KW-0067">ATP-binding</keyword>
<dbReference type="InterPro" id="IPR036282">
    <property type="entry name" value="Glutathione-S-Trfase_C_sf"/>
</dbReference>
<evidence type="ECO:0000256" key="10">
    <source>
        <dbReference type="ARBA" id="ARBA00022917"/>
    </source>
</evidence>
<keyword evidence="19" id="KW-1185">Reference proteome</keyword>
<dbReference type="PANTHER" id="PTHR45765">
    <property type="entry name" value="METHIONINE--TRNA LIGASE"/>
    <property type="match status" value="1"/>
</dbReference>
<feature type="compositionally biased region" description="Low complexity" evidence="16">
    <location>
        <begin position="825"/>
        <end position="837"/>
    </location>
</feature>
<dbReference type="GO" id="GO:0009791">
    <property type="term" value="P:post-embryonic development"/>
    <property type="evidence" value="ECO:0007669"/>
    <property type="project" value="UniProtKB-ARBA"/>
</dbReference>
<feature type="compositionally biased region" description="Low complexity" evidence="16">
    <location>
        <begin position="778"/>
        <end position="794"/>
    </location>
</feature>
<dbReference type="EMBL" id="JALJOR010000012">
    <property type="protein sequence ID" value="KAK9807550.1"/>
    <property type="molecule type" value="Genomic_DNA"/>
</dbReference>
<evidence type="ECO:0000256" key="11">
    <source>
        <dbReference type="ARBA" id="ARBA00023146"/>
    </source>
</evidence>
<evidence type="ECO:0000256" key="2">
    <source>
        <dbReference type="ARBA" id="ARBA00005594"/>
    </source>
</evidence>
<dbReference type="InterPro" id="IPR014758">
    <property type="entry name" value="Met-tRNA_synth"/>
</dbReference>
<keyword evidence="5 14" id="KW-0820">tRNA-binding</keyword>
<dbReference type="InterPro" id="IPR012340">
    <property type="entry name" value="NA-bd_OB-fold"/>
</dbReference>
<dbReference type="GO" id="GO:0017101">
    <property type="term" value="C:aminoacyl-tRNA synthetase multienzyme complex"/>
    <property type="evidence" value="ECO:0007669"/>
    <property type="project" value="TreeGrafter"/>
</dbReference>
<evidence type="ECO:0000256" key="5">
    <source>
        <dbReference type="ARBA" id="ARBA00022555"/>
    </source>
</evidence>
<dbReference type="InterPro" id="IPR015413">
    <property type="entry name" value="Methionyl/Leucyl_tRNA_Synth"/>
</dbReference>
<accession>A0AAW1PCK3</accession>
<dbReference type="Pfam" id="PF09334">
    <property type="entry name" value="tRNA-synt_1g"/>
    <property type="match status" value="1"/>
</dbReference>
<evidence type="ECO:0000256" key="3">
    <source>
        <dbReference type="ARBA" id="ARBA00012838"/>
    </source>
</evidence>
<name>A0AAW1PCK3_9CHLO</name>
<dbReference type="NCBIfam" id="NF001100">
    <property type="entry name" value="PRK00133.1"/>
    <property type="match status" value="1"/>
</dbReference>
<dbReference type="InterPro" id="IPR009080">
    <property type="entry name" value="tRNAsynth_Ia_anticodon-bd"/>
</dbReference>
<dbReference type="CDD" id="cd02799">
    <property type="entry name" value="tRNA_bind_EMAP-II_like"/>
    <property type="match status" value="1"/>
</dbReference>
<sequence>MVLILAARAGDPQALKCTIAAAGAAKDLQLKLVTSGSDGADARLSLAKDDELELVDPNAMARLVGGDKLTPASCTALIEEWAEWEESVLRPAAVQGSAAALRSALDHLQSALQGRQFLVNQALTLADVIVFATVLPLTNQNQVQVPAGVASYVCHLQQQAAVARGLEQLLSGVPSASLLSSIEHVSAASRELQGKLPIPGQRNILITSALPYVNNVPHLGNIIGCVLSADCYARFCRLRGYNCIYVCGTDEYGTATETKALEEDLTCQQICDKYHAIHSAIYDWFDIGFDKFGRTPTWQQTQIAQDIFKTLQARGQLVEQTVEQLYSEAAGKFLADRFVYGICPKCGYEDARGDQCDSCGNLLNPTELVAPRCKLTGTTPVLRQTKHLFLDLPQLSPRLQHYIDVTSKQGGWSTNCVQVTSAWMRDGLKVRCITRDLKWGTPVPEPGFEEKVFYVWFDAPIGYISITANYVEDWKAWWQDPANVELVQFMGKDNVPFHTVIFPSTLLGTGQDWTMMKNISVTEYLNYEGGKFSKSRGVGVFGNDAKETGIPVEVWRYYLLSNRPEQSDTDFKWSDLAARNNSELLANLGNFINRALSFLAAKFGSRVPAAHASKGAAEVVELGQKVAPLVDQYVAALEKIRIREAIKIAMSISAVGNKFIQDTQPWVVIKSDPEACGTLLAACVGLVALLAALVEPYMPSVTSKVLQQLALPASAIQLSDSFLARSRSLHTLVPAGHQIGKPEVLFRNIDDAEVASLRSRYAGSQSDRASAAAAPTTSGKSAAPKRAPPGSKAAGAGGDGNSQAKAGGTTAPAPLASAGDKAKPAAKGGAAAKPAEQPADISRIDLRVGVISKVWRHPDAESLYREEIDCGEAAPRQVVSGLVKFIDEAAMLHRRVVVVANLKPANMRGVKSHAMVLAATSTDGNSVELVEPPAASSPGERVSVEGYSGEPDEQLNPKKKVFEAVQPDLKTNGDCIACYKGLPLRTSQGVCRVASIVGGSIK</sequence>
<dbReference type="GO" id="GO:0006431">
    <property type="term" value="P:methionyl-tRNA aminoacylation"/>
    <property type="evidence" value="ECO:0007669"/>
    <property type="project" value="InterPro"/>
</dbReference>
<dbReference type="FunFam" id="2.20.28.20:FF:000001">
    <property type="entry name" value="Methionine--tRNA ligase"/>
    <property type="match status" value="1"/>
</dbReference>
<dbReference type="InterPro" id="IPR014729">
    <property type="entry name" value="Rossmann-like_a/b/a_fold"/>
</dbReference>
<dbReference type="SUPFAM" id="SSF57770">
    <property type="entry name" value="Methionyl-tRNA synthetase (MetRS), Zn-domain"/>
    <property type="match status" value="1"/>
</dbReference>
<dbReference type="GO" id="GO:0004825">
    <property type="term" value="F:methionine-tRNA ligase activity"/>
    <property type="evidence" value="ECO:0007669"/>
    <property type="project" value="UniProtKB-EC"/>
</dbReference>
<dbReference type="FunFam" id="2.40.50.140:FF:000047">
    <property type="entry name" value="tyrosine--tRNA ligase, cytoplasmic isoform X2"/>
    <property type="match status" value="1"/>
</dbReference>
<dbReference type="InterPro" id="IPR001412">
    <property type="entry name" value="aa-tRNA-synth_I_CS"/>
</dbReference>
<dbReference type="CDD" id="cd07957">
    <property type="entry name" value="Anticodon_Ia_Met"/>
    <property type="match status" value="1"/>
</dbReference>
<dbReference type="SUPFAM" id="SSF47616">
    <property type="entry name" value="GST C-terminal domain-like"/>
    <property type="match status" value="1"/>
</dbReference>
<dbReference type="AlphaFoldDB" id="A0AAW1PCK3"/>
<feature type="domain" description="TRNA-binding" evidence="17">
    <location>
        <begin position="840"/>
        <end position="943"/>
    </location>
</feature>
<dbReference type="InterPro" id="IPR041872">
    <property type="entry name" value="Anticodon_Met"/>
</dbReference>
<dbReference type="Proteomes" id="UP001489004">
    <property type="component" value="Unassembled WGS sequence"/>
</dbReference>
<dbReference type="SUPFAM" id="SSF47323">
    <property type="entry name" value="Anticodon-binding domain of a subclass of class I aminoacyl-tRNA synthetases"/>
    <property type="match status" value="1"/>
</dbReference>
<dbReference type="PROSITE" id="PS00178">
    <property type="entry name" value="AA_TRNA_LIGASE_I"/>
    <property type="match status" value="1"/>
</dbReference>
<feature type="region of interest" description="Disordered" evidence="16">
    <location>
        <begin position="765"/>
        <end position="837"/>
    </location>
</feature>
<evidence type="ECO:0000256" key="4">
    <source>
        <dbReference type="ARBA" id="ARBA00022490"/>
    </source>
</evidence>
<dbReference type="InterPro" id="IPR023458">
    <property type="entry name" value="Met-tRNA_ligase_1"/>
</dbReference>
<evidence type="ECO:0000256" key="13">
    <source>
        <dbReference type="ARBA" id="ARBA00047364"/>
    </source>
</evidence>
<evidence type="ECO:0000256" key="9">
    <source>
        <dbReference type="ARBA" id="ARBA00022884"/>
    </source>
</evidence>
<dbReference type="Gene3D" id="1.20.1050.130">
    <property type="match status" value="1"/>
</dbReference>
<dbReference type="HAMAP" id="MF_00098">
    <property type="entry name" value="Met_tRNA_synth_type1"/>
    <property type="match status" value="1"/>
</dbReference>